<accession>A0A916RLC3</accession>
<protein>
    <submittedName>
        <fullName evidence="7">Peptidase M20</fullName>
    </submittedName>
</protein>
<dbReference type="InterPro" id="IPR011650">
    <property type="entry name" value="Peptidase_M20_dimer"/>
</dbReference>
<gene>
    <name evidence="7" type="primary">argE</name>
    <name evidence="7" type="ORF">GCM10011507_11450</name>
</gene>
<name>A0A916RLC3_9BACT</name>
<evidence type="ECO:0000256" key="2">
    <source>
        <dbReference type="ARBA" id="ARBA00006247"/>
    </source>
</evidence>
<dbReference type="InterPro" id="IPR036264">
    <property type="entry name" value="Bact_exopeptidase_dim_dom"/>
</dbReference>
<reference evidence="7" key="1">
    <citation type="journal article" date="2014" name="Int. J. Syst. Evol. Microbiol.">
        <title>Complete genome sequence of Corynebacterium casei LMG S-19264T (=DSM 44701T), isolated from a smear-ripened cheese.</title>
        <authorList>
            <consortium name="US DOE Joint Genome Institute (JGI-PGF)"/>
            <person name="Walter F."/>
            <person name="Albersmeier A."/>
            <person name="Kalinowski J."/>
            <person name="Ruckert C."/>
        </authorList>
    </citation>
    <scope>NUCLEOTIDE SEQUENCE</scope>
    <source>
        <strain evidence="7">CGMCC 1.15447</strain>
    </source>
</reference>
<dbReference type="Pfam" id="PF07687">
    <property type="entry name" value="M20_dimer"/>
    <property type="match status" value="1"/>
</dbReference>
<sequence length="345" mass="37239">MPIDPIQLTRQLVDIESTTYHEGRAGAFLHEFLASQRYAVERMPVSQPELALTPGGGTGERFNVYAAMPGVTPDVVLSTHMDTVPPYFGCREDDEYLYGRGTCDAKGIIAAQIAAADRLRDSGVKVGLLFVVGEERDSAGAKVANKSPKGSRFLINGEPTDNRLALASKGALRVELRAKGKMAHSAYPELGESAIDKLLEALRDVQALPLPVEPEIGPSTLNIGLIEGGRAPNVIADKAEAHLLIRLVSPAEETKQAIIKTVGNRADVTFSLELPFVRMRKVANLPTMVAKFTTDIPSLTAWGEPFLLGPGSIHVAHTPNEKISKKELLEAVEMYAQLAQDLVRG</sequence>
<dbReference type="Pfam" id="PF01546">
    <property type="entry name" value="Peptidase_M20"/>
    <property type="match status" value="1"/>
</dbReference>
<keyword evidence="4" id="KW-0378">Hydrolase</keyword>
<dbReference type="Proteomes" id="UP000648801">
    <property type="component" value="Unassembled WGS sequence"/>
</dbReference>
<evidence type="ECO:0000256" key="1">
    <source>
        <dbReference type="ARBA" id="ARBA00001947"/>
    </source>
</evidence>
<evidence type="ECO:0000256" key="4">
    <source>
        <dbReference type="ARBA" id="ARBA00022801"/>
    </source>
</evidence>
<dbReference type="PANTHER" id="PTHR43808">
    <property type="entry name" value="ACETYLORNITHINE DEACETYLASE"/>
    <property type="match status" value="1"/>
</dbReference>
<dbReference type="SUPFAM" id="SSF53187">
    <property type="entry name" value="Zn-dependent exopeptidases"/>
    <property type="match status" value="1"/>
</dbReference>
<evidence type="ECO:0000256" key="5">
    <source>
        <dbReference type="ARBA" id="ARBA00022833"/>
    </source>
</evidence>
<comment type="cofactor">
    <cofactor evidence="1">
        <name>Zn(2+)</name>
        <dbReference type="ChEBI" id="CHEBI:29105"/>
    </cofactor>
</comment>
<comment type="similarity">
    <text evidence="2">Belongs to the peptidase M20A family.</text>
</comment>
<dbReference type="AlphaFoldDB" id="A0A916RLC3"/>
<dbReference type="GO" id="GO:0046872">
    <property type="term" value="F:metal ion binding"/>
    <property type="evidence" value="ECO:0007669"/>
    <property type="project" value="UniProtKB-KW"/>
</dbReference>
<dbReference type="EMBL" id="BMJB01000001">
    <property type="protein sequence ID" value="GGA61629.1"/>
    <property type="molecule type" value="Genomic_DNA"/>
</dbReference>
<dbReference type="InterPro" id="IPR002933">
    <property type="entry name" value="Peptidase_M20"/>
</dbReference>
<dbReference type="Gene3D" id="3.30.70.360">
    <property type="match status" value="1"/>
</dbReference>
<evidence type="ECO:0000313" key="7">
    <source>
        <dbReference type="EMBL" id="GGA61629.1"/>
    </source>
</evidence>
<evidence type="ECO:0000259" key="6">
    <source>
        <dbReference type="Pfam" id="PF07687"/>
    </source>
</evidence>
<feature type="domain" description="Peptidase M20 dimerisation" evidence="6">
    <location>
        <begin position="167"/>
        <end position="258"/>
    </location>
</feature>
<dbReference type="GO" id="GO:0016787">
    <property type="term" value="F:hydrolase activity"/>
    <property type="evidence" value="ECO:0007669"/>
    <property type="project" value="UniProtKB-KW"/>
</dbReference>
<comment type="caution">
    <text evidence="7">The sequence shown here is derived from an EMBL/GenBank/DDBJ whole genome shotgun (WGS) entry which is preliminary data.</text>
</comment>
<organism evidence="7 8">
    <name type="scientific">Edaphobacter acidisoli</name>
    <dbReference type="NCBI Taxonomy" id="2040573"/>
    <lineage>
        <taxon>Bacteria</taxon>
        <taxon>Pseudomonadati</taxon>
        <taxon>Acidobacteriota</taxon>
        <taxon>Terriglobia</taxon>
        <taxon>Terriglobales</taxon>
        <taxon>Acidobacteriaceae</taxon>
        <taxon>Edaphobacter</taxon>
    </lineage>
</organism>
<keyword evidence="3" id="KW-0479">Metal-binding</keyword>
<evidence type="ECO:0000256" key="3">
    <source>
        <dbReference type="ARBA" id="ARBA00022723"/>
    </source>
</evidence>
<dbReference type="RefSeq" id="WP_188758299.1">
    <property type="nucleotide sequence ID" value="NZ_BMJB01000001.1"/>
</dbReference>
<dbReference type="Gene3D" id="3.40.630.10">
    <property type="entry name" value="Zn peptidases"/>
    <property type="match status" value="1"/>
</dbReference>
<dbReference type="PANTHER" id="PTHR43808:SF8">
    <property type="entry name" value="PEPTIDASE M20 DIMERISATION DOMAIN-CONTAINING PROTEIN"/>
    <property type="match status" value="1"/>
</dbReference>
<dbReference type="InterPro" id="IPR050072">
    <property type="entry name" value="Peptidase_M20A"/>
</dbReference>
<dbReference type="SUPFAM" id="SSF55031">
    <property type="entry name" value="Bacterial exopeptidase dimerisation domain"/>
    <property type="match status" value="1"/>
</dbReference>
<proteinExistence type="inferred from homology"/>
<reference evidence="7" key="2">
    <citation type="submission" date="2020-09" db="EMBL/GenBank/DDBJ databases">
        <authorList>
            <person name="Sun Q."/>
            <person name="Zhou Y."/>
        </authorList>
    </citation>
    <scope>NUCLEOTIDE SEQUENCE</scope>
    <source>
        <strain evidence="7">CGMCC 1.15447</strain>
    </source>
</reference>
<evidence type="ECO:0000313" key="8">
    <source>
        <dbReference type="Proteomes" id="UP000648801"/>
    </source>
</evidence>
<keyword evidence="5" id="KW-0862">Zinc</keyword>
<keyword evidence="8" id="KW-1185">Reference proteome</keyword>